<reference evidence="2" key="1">
    <citation type="submission" date="2021-06" db="EMBL/GenBank/DDBJ databases">
        <title>Comparative genomics, transcriptomics and evolutionary studies reveal genomic signatures of adaptation to plant cell wall in hemibiotrophic fungi.</title>
        <authorList>
            <consortium name="DOE Joint Genome Institute"/>
            <person name="Baroncelli R."/>
            <person name="Diaz J.F."/>
            <person name="Benocci T."/>
            <person name="Peng M."/>
            <person name="Battaglia E."/>
            <person name="Haridas S."/>
            <person name="Andreopoulos W."/>
            <person name="Labutti K."/>
            <person name="Pangilinan J."/>
            <person name="Floch G.L."/>
            <person name="Makela M.R."/>
            <person name="Henrissat B."/>
            <person name="Grigoriev I.V."/>
            <person name="Crouch J.A."/>
            <person name="De Vries R.P."/>
            <person name="Sukno S.A."/>
            <person name="Thon M.R."/>
        </authorList>
    </citation>
    <scope>NUCLEOTIDE SEQUENCE</scope>
    <source>
        <strain evidence="2">CBS 193.32</strain>
    </source>
</reference>
<keyword evidence="3" id="KW-1185">Reference proteome</keyword>
<dbReference type="Proteomes" id="UP001224890">
    <property type="component" value="Unassembled WGS sequence"/>
</dbReference>
<organism evidence="2 3">
    <name type="scientific">Colletotrichum godetiae</name>
    <dbReference type="NCBI Taxonomy" id="1209918"/>
    <lineage>
        <taxon>Eukaryota</taxon>
        <taxon>Fungi</taxon>
        <taxon>Dikarya</taxon>
        <taxon>Ascomycota</taxon>
        <taxon>Pezizomycotina</taxon>
        <taxon>Sordariomycetes</taxon>
        <taxon>Hypocreomycetidae</taxon>
        <taxon>Glomerellales</taxon>
        <taxon>Glomerellaceae</taxon>
        <taxon>Colletotrichum</taxon>
        <taxon>Colletotrichum acutatum species complex</taxon>
    </lineage>
</organism>
<evidence type="ECO:0000313" key="2">
    <source>
        <dbReference type="EMBL" id="KAK1700256.1"/>
    </source>
</evidence>
<accession>A0AAJ0AYQ9</accession>
<protein>
    <submittedName>
        <fullName evidence="2">Uncharacterized protein</fullName>
    </submittedName>
</protein>
<feature type="region of interest" description="Disordered" evidence="1">
    <location>
        <begin position="1"/>
        <end position="22"/>
    </location>
</feature>
<gene>
    <name evidence="2" type="ORF">BDP55DRAFT_625855</name>
</gene>
<dbReference type="GeneID" id="85456072"/>
<evidence type="ECO:0000313" key="3">
    <source>
        <dbReference type="Proteomes" id="UP001224890"/>
    </source>
</evidence>
<proteinExistence type="predicted"/>
<comment type="caution">
    <text evidence="2">The sequence shown here is derived from an EMBL/GenBank/DDBJ whole genome shotgun (WGS) entry which is preliminary data.</text>
</comment>
<dbReference type="AlphaFoldDB" id="A0AAJ0AYQ9"/>
<name>A0AAJ0AYQ9_9PEZI</name>
<evidence type="ECO:0000256" key="1">
    <source>
        <dbReference type="SAM" id="MobiDB-lite"/>
    </source>
</evidence>
<dbReference type="EMBL" id="JAHMHR010000002">
    <property type="protein sequence ID" value="KAK1700256.1"/>
    <property type="molecule type" value="Genomic_DNA"/>
</dbReference>
<dbReference type="RefSeq" id="XP_060436013.1">
    <property type="nucleotide sequence ID" value="XM_060571546.1"/>
</dbReference>
<sequence>MDGVQAENRSRRYDDEEQAEEDETNMVVRVGFTSILYPYGTCRVVSLHGTYGDRRTCAFFLLACQGRVDKESKLEMWPASSNPAGEHQQGSIEKDYRNFDRGEGGGGGWLGTNTSTQWKRKARWWIWRGGGKASPNGAHLSIMVSTTLQVLTCDLGYTIQSPGSESRDTDVEEVIRAHEIVHTFEYPRYSSGTCQTISDPECYASAVDVRVSSDAQISEWVAGPAETLVVYTSRPETSRTFDIVL</sequence>